<dbReference type="EMBL" id="HG992988">
    <property type="protein sequence ID" value="CAE7219804.1"/>
    <property type="molecule type" value="Genomic_DNA"/>
</dbReference>
<reference evidence="1" key="1">
    <citation type="submission" date="2021-02" db="EMBL/GenBank/DDBJ databases">
        <authorList>
            <person name="Syme A R."/>
            <person name="Syme A R."/>
            <person name="Moolhuijzen P."/>
        </authorList>
    </citation>
    <scope>NUCLEOTIDE SEQUENCE</scope>
    <source>
        <strain evidence="1">W1-1</strain>
    </source>
</reference>
<accession>A0A6S6WR52</accession>
<dbReference type="Proteomes" id="UP000472372">
    <property type="component" value="Chromosome 12"/>
</dbReference>
<evidence type="ECO:0000313" key="1">
    <source>
        <dbReference type="EMBL" id="CAE7219804.1"/>
    </source>
</evidence>
<name>A0A6S6WR52_9PLEO</name>
<protein>
    <submittedName>
        <fullName evidence="1">Uncharacterized protein</fullName>
    </submittedName>
</protein>
<sequence>MCLIEEGVFFLDDPEVGRRFQEIKEKRFPFQTVEGLDFCRISTLQDERIRCIIESFFERSGLGLLKVYGSRPDTIFTFLNNPSSKPSKNSDEKNEGKQNVNVLLVLLLPRGSTVVFYKRSHLHFLQARLDRIGLLQVPPESLEREGIESCEVTMKDGGFAIIDGRLAFRIVNGQAIIVGFAVKEEVEVWAKMRLPRETGVMAKVEEMNGEKIVMNVEFVEGKSIASTTLPQ</sequence>
<gene>
    <name evidence="1" type="ORF">PTTW11_11221</name>
</gene>
<evidence type="ECO:0000313" key="2">
    <source>
        <dbReference type="Proteomes" id="UP000472372"/>
    </source>
</evidence>
<organism evidence="1 2">
    <name type="scientific">Pyrenophora teres f. teres</name>
    <dbReference type="NCBI Taxonomy" id="97479"/>
    <lineage>
        <taxon>Eukaryota</taxon>
        <taxon>Fungi</taxon>
        <taxon>Dikarya</taxon>
        <taxon>Ascomycota</taxon>
        <taxon>Pezizomycotina</taxon>
        <taxon>Dothideomycetes</taxon>
        <taxon>Pleosporomycetidae</taxon>
        <taxon>Pleosporales</taxon>
        <taxon>Pleosporineae</taxon>
        <taxon>Pleosporaceae</taxon>
        <taxon>Pyrenophora</taxon>
    </lineage>
</organism>
<proteinExistence type="predicted"/>
<dbReference type="AlphaFoldDB" id="A0A6S6WR52"/>